<evidence type="ECO:0000256" key="1">
    <source>
        <dbReference type="ARBA" id="ARBA00023268"/>
    </source>
</evidence>
<comment type="caution">
    <text evidence="3">The sequence shown here is derived from an EMBL/GenBank/DDBJ whole genome shotgun (WGS) entry which is preliminary data.</text>
</comment>
<keyword evidence="4" id="KW-1185">Reference proteome</keyword>
<feature type="domain" description="Reverse transcriptase/retrotransposon-derived protein RNase H-like" evidence="2">
    <location>
        <begin position="333"/>
        <end position="372"/>
    </location>
</feature>
<dbReference type="EMBL" id="JAFNEN010000643">
    <property type="protein sequence ID" value="KAG8179214.1"/>
    <property type="molecule type" value="Genomic_DNA"/>
</dbReference>
<evidence type="ECO:0000313" key="4">
    <source>
        <dbReference type="Proteomes" id="UP000827092"/>
    </source>
</evidence>
<evidence type="ECO:0000259" key="2">
    <source>
        <dbReference type="Pfam" id="PF17919"/>
    </source>
</evidence>
<accession>A0AAV6U6F0</accession>
<sequence>MRKKRIVRPDKFERLPNVTSISSPRDENLLDMIREIVRQEIGKYFPHISSCQKEPEDLVTIIKEEVHNTLAPLTYESQSNTRNESSATDAVIDCGLGQIEIGEATTVSDESAQGNDRSILCAARDNVIPAHSIKRITVLAKTNCLTGVNYEDTVRDVVVSTATKIDGKREFSVPSAVITVSGGTGQLWVSNSSAFPLLIPSDMSIAQTTEIDECQIWSLNENADQVKPKPRIVTKELEKRLGPLLSDELNEEQREEMLNLLSEFIDVFDFEGKEVKSTSTVKHRINTGDSLPVRQRPYRVSHAEREVIQNEVEQMLQLGIVEPSESPWSSPVDPVLGYFNPTAETRIHTDASGYGIGGVLVQIQNGEEKPIATGPRFPLILSLLGPVGWSFAGGGCGYSGAPWLRRS</sequence>
<dbReference type="GO" id="GO:0071897">
    <property type="term" value="P:DNA biosynthetic process"/>
    <property type="evidence" value="ECO:0007669"/>
    <property type="project" value="UniProtKB-ARBA"/>
</dbReference>
<dbReference type="AlphaFoldDB" id="A0AAV6U6F0"/>
<dbReference type="PANTHER" id="PTHR37984:SF5">
    <property type="entry name" value="PROTEIN NYNRIN-LIKE"/>
    <property type="match status" value="1"/>
</dbReference>
<reference evidence="3 4" key="1">
    <citation type="journal article" date="2022" name="Nat. Ecol. Evol.">
        <title>A masculinizing supergene underlies an exaggerated male reproductive morph in a spider.</title>
        <authorList>
            <person name="Hendrickx F."/>
            <person name="De Corte Z."/>
            <person name="Sonet G."/>
            <person name="Van Belleghem S.M."/>
            <person name="Kostlbacher S."/>
            <person name="Vangestel C."/>
        </authorList>
    </citation>
    <scope>NUCLEOTIDE SEQUENCE [LARGE SCALE GENOMIC DNA]</scope>
    <source>
        <strain evidence="3">W744_W776</strain>
    </source>
</reference>
<dbReference type="PANTHER" id="PTHR37984">
    <property type="entry name" value="PROTEIN CBG26694"/>
    <property type="match status" value="1"/>
</dbReference>
<organism evidence="3 4">
    <name type="scientific">Oedothorax gibbosus</name>
    <dbReference type="NCBI Taxonomy" id="931172"/>
    <lineage>
        <taxon>Eukaryota</taxon>
        <taxon>Metazoa</taxon>
        <taxon>Ecdysozoa</taxon>
        <taxon>Arthropoda</taxon>
        <taxon>Chelicerata</taxon>
        <taxon>Arachnida</taxon>
        <taxon>Araneae</taxon>
        <taxon>Araneomorphae</taxon>
        <taxon>Entelegynae</taxon>
        <taxon>Araneoidea</taxon>
        <taxon>Linyphiidae</taxon>
        <taxon>Erigoninae</taxon>
        <taxon>Oedothorax</taxon>
    </lineage>
</organism>
<dbReference type="SUPFAM" id="SSF56672">
    <property type="entry name" value="DNA/RNA polymerases"/>
    <property type="match status" value="2"/>
</dbReference>
<dbReference type="GO" id="GO:0003824">
    <property type="term" value="F:catalytic activity"/>
    <property type="evidence" value="ECO:0007669"/>
    <property type="project" value="UniProtKB-KW"/>
</dbReference>
<dbReference type="Gene3D" id="3.10.10.10">
    <property type="entry name" value="HIV Type 1 Reverse Transcriptase, subunit A, domain 1"/>
    <property type="match status" value="1"/>
</dbReference>
<proteinExistence type="predicted"/>
<dbReference type="Pfam" id="PF17919">
    <property type="entry name" value="RT_RNaseH_2"/>
    <property type="match status" value="1"/>
</dbReference>
<dbReference type="InterPro" id="IPR050951">
    <property type="entry name" value="Retrovirus_Pol_polyprotein"/>
</dbReference>
<dbReference type="Proteomes" id="UP000827092">
    <property type="component" value="Unassembled WGS sequence"/>
</dbReference>
<dbReference type="InterPro" id="IPR041577">
    <property type="entry name" value="RT_RNaseH_2"/>
</dbReference>
<gene>
    <name evidence="3" type="ORF">JTE90_004042</name>
</gene>
<protein>
    <recommendedName>
        <fullName evidence="2">Reverse transcriptase/retrotransposon-derived protein RNase H-like domain-containing protein</fullName>
    </recommendedName>
</protein>
<name>A0AAV6U6F0_9ARAC</name>
<keyword evidence="1" id="KW-0511">Multifunctional enzyme</keyword>
<dbReference type="InterPro" id="IPR043502">
    <property type="entry name" value="DNA/RNA_pol_sf"/>
</dbReference>
<evidence type="ECO:0000313" key="3">
    <source>
        <dbReference type="EMBL" id="KAG8179214.1"/>
    </source>
</evidence>